<dbReference type="GO" id="GO:0005737">
    <property type="term" value="C:cytoplasm"/>
    <property type="evidence" value="ECO:0007669"/>
    <property type="project" value="TreeGrafter"/>
</dbReference>
<dbReference type="GO" id="GO:0004151">
    <property type="term" value="F:dihydroorotase activity"/>
    <property type="evidence" value="ECO:0007669"/>
    <property type="project" value="UniProtKB-EC"/>
</dbReference>
<dbReference type="SUPFAM" id="SSF51556">
    <property type="entry name" value="Metallo-dependent hydrolases"/>
    <property type="match status" value="1"/>
</dbReference>
<feature type="domain" description="Amidohydrolase-related" evidence="2">
    <location>
        <begin position="277"/>
        <end position="430"/>
    </location>
</feature>
<dbReference type="GO" id="GO:0006221">
    <property type="term" value="P:pyrimidine nucleotide biosynthetic process"/>
    <property type="evidence" value="ECO:0007669"/>
    <property type="project" value="UniProtKB-KW"/>
</dbReference>
<dbReference type="PANTHER" id="PTHR43668:SF2">
    <property type="entry name" value="ALLANTOINASE"/>
    <property type="match status" value="1"/>
</dbReference>
<accession>A0A7V5NWS8</accession>
<dbReference type="EMBL" id="DROP01000089">
    <property type="protein sequence ID" value="HHI88565.1"/>
    <property type="molecule type" value="Genomic_DNA"/>
</dbReference>
<dbReference type="InterPro" id="IPR024403">
    <property type="entry name" value="DHOase_cat"/>
</dbReference>
<dbReference type="InterPro" id="IPR032466">
    <property type="entry name" value="Metal_Hydrolase"/>
</dbReference>
<feature type="domain" description="Dihydroorotase catalytic" evidence="3">
    <location>
        <begin position="60"/>
        <end position="246"/>
    </location>
</feature>
<comment type="caution">
    <text evidence="4">The sequence shown here is derived from an EMBL/GenBank/DDBJ whole genome shotgun (WGS) entry which is preliminary data.</text>
</comment>
<keyword evidence="1" id="KW-0665">Pyrimidine biosynthesis</keyword>
<dbReference type="EC" id="3.5.2.3" evidence="4"/>
<dbReference type="Proteomes" id="UP000885806">
    <property type="component" value="Unassembled WGS sequence"/>
</dbReference>
<reference evidence="4" key="1">
    <citation type="journal article" date="2020" name="mSystems">
        <title>Genome- and Community-Level Interaction Insights into Carbon Utilization and Element Cycling Functions of Hydrothermarchaeota in Hydrothermal Sediment.</title>
        <authorList>
            <person name="Zhou Z."/>
            <person name="Liu Y."/>
            <person name="Xu W."/>
            <person name="Pan J."/>
            <person name="Luo Z.H."/>
            <person name="Li M."/>
        </authorList>
    </citation>
    <scope>NUCLEOTIDE SEQUENCE [LARGE SCALE GENOMIC DNA]</scope>
    <source>
        <strain evidence="4">HyVt-538</strain>
    </source>
</reference>
<sequence length="436" mass="45647">MSAHTPDRLAIRNARLIDPASGLDQIGDMLIEDGTILRLGQDLFIEGLSPDIPQIEAGGLVLAPGLIDMRVVTGEPGAEHKETLASAGRAAAAGGVTSIVVMPSTDPVIDDVSLVDFIARRGADTAPVRVYPSAALTRGLKGEDMTEIGLMSAAGAVLFSNGDLPIGDAALMRRIMAYASGFNALIAHRPADVNLSAGAVAHESDFSARLGLPAAPSASERIMVARDLALAELTGARFLVDLVSARQTLPMIKAARKKGLDVSASVSINHLALNEMDIGDYRTFAKLDPPLREEEDRQALLAAVADGTIDIIVSSHDPKPAGDKRRPFVEAGFGAVGLELLLSAGLTLVAEGALDLLTFLRAVTIHPAELLGLPQGRLAEGAPADLVLFDPGAPWKCDSDALLSKSENTPFDDRLMQGKAVLTIVEGKIVFDSRGS</sequence>
<dbReference type="InterPro" id="IPR004722">
    <property type="entry name" value="DHOase"/>
</dbReference>
<dbReference type="PANTHER" id="PTHR43668">
    <property type="entry name" value="ALLANTOINASE"/>
    <property type="match status" value="1"/>
</dbReference>
<dbReference type="SUPFAM" id="SSF51338">
    <property type="entry name" value="Composite domain of metallo-dependent hydrolases"/>
    <property type="match status" value="1"/>
</dbReference>
<gene>
    <name evidence="4" type="ORF">ENK01_01310</name>
</gene>
<evidence type="ECO:0000256" key="1">
    <source>
        <dbReference type="ARBA" id="ARBA00022975"/>
    </source>
</evidence>
<dbReference type="NCBIfam" id="TIGR00857">
    <property type="entry name" value="pyrC_multi"/>
    <property type="match status" value="1"/>
</dbReference>
<dbReference type="InterPro" id="IPR011059">
    <property type="entry name" value="Metal-dep_hydrolase_composite"/>
</dbReference>
<evidence type="ECO:0000259" key="3">
    <source>
        <dbReference type="Pfam" id="PF12890"/>
    </source>
</evidence>
<protein>
    <submittedName>
        <fullName evidence="4">Dihydroorotase</fullName>
        <ecNumber evidence="4">3.5.2.3</ecNumber>
    </submittedName>
</protein>
<dbReference type="GO" id="GO:0046872">
    <property type="term" value="F:metal ion binding"/>
    <property type="evidence" value="ECO:0007669"/>
    <property type="project" value="InterPro"/>
</dbReference>
<dbReference type="CDD" id="cd01317">
    <property type="entry name" value="DHOase_IIa"/>
    <property type="match status" value="1"/>
</dbReference>
<dbReference type="InterPro" id="IPR050138">
    <property type="entry name" value="DHOase/Allantoinase_Hydrolase"/>
</dbReference>
<name>A0A7V5NWS8_9PROT</name>
<organism evidence="4">
    <name type="scientific">Hellea balneolensis</name>
    <dbReference type="NCBI Taxonomy" id="287478"/>
    <lineage>
        <taxon>Bacteria</taxon>
        <taxon>Pseudomonadati</taxon>
        <taxon>Pseudomonadota</taxon>
        <taxon>Alphaproteobacteria</taxon>
        <taxon>Maricaulales</taxon>
        <taxon>Robiginitomaculaceae</taxon>
        <taxon>Hellea</taxon>
    </lineage>
</organism>
<proteinExistence type="predicted"/>
<dbReference type="Pfam" id="PF12890">
    <property type="entry name" value="DHOase"/>
    <property type="match status" value="1"/>
</dbReference>
<dbReference type="Gene3D" id="2.30.40.10">
    <property type="entry name" value="Urease, subunit C, domain 1"/>
    <property type="match status" value="1"/>
</dbReference>
<dbReference type="AlphaFoldDB" id="A0A7V5NWS8"/>
<dbReference type="Pfam" id="PF01979">
    <property type="entry name" value="Amidohydro_1"/>
    <property type="match status" value="1"/>
</dbReference>
<dbReference type="Gene3D" id="3.20.20.140">
    <property type="entry name" value="Metal-dependent hydrolases"/>
    <property type="match status" value="1"/>
</dbReference>
<evidence type="ECO:0000259" key="2">
    <source>
        <dbReference type="Pfam" id="PF01979"/>
    </source>
</evidence>
<dbReference type="InterPro" id="IPR006680">
    <property type="entry name" value="Amidohydro-rel"/>
</dbReference>
<dbReference type="GO" id="GO:0004038">
    <property type="term" value="F:allantoinase activity"/>
    <property type="evidence" value="ECO:0007669"/>
    <property type="project" value="TreeGrafter"/>
</dbReference>
<evidence type="ECO:0000313" key="4">
    <source>
        <dbReference type="EMBL" id="HHI88565.1"/>
    </source>
</evidence>
<dbReference type="GO" id="GO:0006145">
    <property type="term" value="P:purine nucleobase catabolic process"/>
    <property type="evidence" value="ECO:0007669"/>
    <property type="project" value="TreeGrafter"/>
</dbReference>
<keyword evidence="4" id="KW-0378">Hydrolase</keyword>